<evidence type="ECO:0000256" key="1">
    <source>
        <dbReference type="SAM" id="MobiDB-lite"/>
    </source>
</evidence>
<reference evidence="2" key="2">
    <citation type="submission" date="2021-02" db="EMBL/GenBank/DDBJ databases">
        <authorList>
            <person name="Kimball J.A."/>
            <person name="Haas M.W."/>
            <person name="Macchietto M."/>
            <person name="Kono T."/>
            <person name="Duquette J."/>
            <person name="Shao M."/>
        </authorList>
    </citation>
    <scope>NUCLEOTIDE SEQUENCE</scope>
    <source>
        <tissue evidence="2">Fresh leaf tissue</tissue>
    </source>
</reference>
<sequence>MQQPIGTSVRASDPAPIPSEDAANARSEVPASAVGASGPGDGAELEEAPGEASEEADRETRIRPWPPSSSRGARSSVPLLCPFLEEGEDFASKVAPVHDSYLRLREVGVIDELNLVDDIDLGRAIESAAGQVFL</sequence>
<keyword evidence="3" id="KW-1185">Reference proteome</keyword>
<comment type="caution">
    <text evidence="2">The sequence shown here is derived from an EMBL/GenBank/DDBJ whole genome shotgun (WGS) entry which is preliminary data.</text>
</comment>
<dbReference type="EMBL" id="JAAALK010000290">
    <property type="protein sequence ID" value="KAG8047959.1"/>
    <property type="molecule type" value="Genomic_DNA"/>
</dbReference>
<evidence type="ECO:0000313" key="2">
    <source>
        <dbReference type="EMBL" id="KAG8047959.1"/>
    </source>
</evidence>
<dbReference type="AlphaFoldDB" id="A0A8J5VKG7"/>
<protein>
    <submittedName>
        <fullName evidence="2">Uncharacterized protein</fullName>
    </submittedName>
</protein>
<name>A0A8J5VKG7_ZIZPA</name>
<feature type="region of interest" description="Disordered" evidence="1">
    <location>
        <begin position="1"/>
        <end position="76"/>
    </location>
</feature>
<accession>A0A8J5VKG7</accession>
<organism evidence="2 3">
    <name type="scientific">Zizania palustris</name>
    <name type="common">Northern wild rice</name>
    <dbReference type="NCBI Taxonomy" id="103762"/>
    <lineage>
        <taxon>Eukaryota</taxon>
        <taxon>Viridiplantae</taxon>
        <taxon>Streptophyta</taxon>
        <taxon>Embryophyta</taxon>
        <taxon>Tracheophyta</taxon>
        <taxon>Spermatophyta</taxon>
        <taxon>Magnoliopsida</taxon>
        <taxon>Liliopsida</taxon>
        <taxon>Poales</taxon>
        <taxon>Poaceae</taxon>
        <taxon>BOP clade</taxon>
        <taxon>Oryzoideae</taxon>
        <taxon>Oryzeae</taxon>
        <taxon>Zizaniinae</taxon>
        <taxon>Zizania</taxon>
    </lineage>
</organism>
<proteinExistence type="predicted"/>
<dbReference type="Proteomes" id="UP000729402">
    <property type="component" value="Unassembled WGS sequence"/>
</dbReference>
<reference evidence="2" key="1">
    <citation type="journal article" date="2021" name="bioRxiv">
        <title>Whole Genome Assembly and Annotation of Northern Wild Rice, Zizania palustris L., Supports a Whole Genome Duplication in the Zizania Genus.</title>
        <authorList>
            <person name="Haas M."/>
            <person name="Kono T."/>
            <person name="Macchietto M."/>
            <person name="Millas R."/>
            <person name="McGilp L."/>
            <person name="Shao M."/>
            <person name="Duquette J."/>
            <person name="Hirsch C.N."/>
            <person name="Kimball J."/>
        </authorList>
    </citation>
    <scope>NUCLEOTIDE SEQUENCE</scope>
    <source>
        <tissue evidence="2">Fresh leaf tissue</tissue>
    </source>
</reference>
<evidence type="ECO:0000313" key="3">
    <source>
        <dbReference type="Proteomes" id="UP000729402"/>
    </source>
</evidence>
<feature type="compositionally biased region" description="Polar residues" evidence="1">
    <location>
        <begin position="1"/>
        <end position="10"/>
    </location>
</feature>
<gene>
    <name evidence="2" type="ORF">GUJ93_ZPchr0008g14111</name>
</gene>
<feature type="compositionally biased region" description="Acidic residues" evidence="1">
    <location>
        <begin position="43"/>
        <end position="57"/>
    </location>
</feature>